<comment type="subcellular location">
    <subcellularLocation>
        <location evidence="1">Membrane</location>
        <topology evidence="1">Multi-pass membrane protein</topology>
    </subcellularLocation>
</comment>
<organism evidence="9 10">
    <name type="scientific">Euplotes crassus</name>
    <dbReference type="NCBI Taxonomy" id="5936"/>
    <lineage>
        <taxon>Eukaryota</taxon>
        <taxon>Sar</taxon>
        <taxon>Alveolata</taxon>
        <taxon>Ciliophora</taxon>
        <taxon>Intramacronucleata</taxon>
        <taxon>Spirotrichea</taxon>
        <taxon>Hypotrichia</taxon>
        <taxon>Euplotida</taxon>
        <taxon>Euplotidae</taxon>
        <taxon>Moneuplotes</taxon>
    </lineage>
</organism>
<dbReference type="InterPro" id="IPR039859">
    <property type="entry name" value="PFA4/ZDH16/20/ERF2-like"/>
</dbReference>
<keyword evidence="2 7" id="KW-0808">Transferase</keyword>
<reference evidence="9" key="1">
    <citation type="submission" date="2023-07" db="EMBL/GenBank/DDBJ databases">
        <authorList>
            <consortium name="AG Swart"/>
            <person name="Singh M."/>
            <person name="Singh A."/>
            <person name="Seah K."/>
            <person name="Emmerich C."/>
        </authorList>
    </citation>
    <scope>NUCLEOTIDE SEQUENCE</scope>
    <source>
        <strain evidence="9">DP1</strain>
    </source>
</reference>
<comment type="domain">
    <text evidence="7">The DHHC domain is required for palmitoyltransferase activity.</text>
</comment>
<dbReference type="GO" id="GO:0019706">
    <property type="term" value="F:protein-cysteine S-palmitoyltransferase activity"/>
    <property type="evidence" value="ECO:0007669"/>
    <property type="project" value="UniProtKB-EC"/>
</dbReference>
<name>A0AAD1UKY9_EUPCR</name>
<evidence type="ECO:0000256" key="6">
    <source>
        <dbReference type="ARBA" id="ARBA00023315"/>
    </source>
</evidence>
<feature type="transmembrane region" description="Helical" evidence="7">
    <location>
        <begin position="139"/>
        <end position="156"/>
    </location>
</feature>
<keyword evidence="10" id="KW-1185">Reference proteome</keyword>
<sequence>MCRQVFLACRFVFADNFKFQKTKMVLRIMILALVLFQLLTVQYYFSKITPKATQRIIKLMLLTNFVLWLFSFYRCSYAQAATIPQYAMNQVAQDQWCTKSNSWKPERADYCEVSRRVILKYQGYKTLVANSIGFHNEKFFFLTCAYGGVLSVLYLESALRYYLSTSQFGLFDIIQAHIGILSILLMIYYISSLTTMFLRFWNNVTGKEKEKGFPMKFPGCPRNLEKLENIQKHRNPYDRLWLTNLCDIFGSSFWIWPLPIRPSLFGNGFCYPKIPELNLRDIIEAEESNKVGETIAEIEGDESYDDLKEYYDDLGIFYSGKHLFFYTMRFDM</sequence>
<evidence type="ECO:0000256" key="1">
    <source>
        <dbReference type="ARBA" id="ARBA00004141"/>
    </source>
</evidence>
<evidence type="ECO:0000256" key="3">
    <source>
        <dbReference type="ARBA" id="ARBA00022692"/>
    </source>
</evidence>
<evidence type="ECO:0000256" key="7">
    <source>
        <dbReference type="RuleBase" id="RU079119"/>
    </source>
</evidence>
<evidence type="ECO:0000259" key="8">
    <source>
        <dbReference type="Pfam" id="PF01529"/>
    </source>
</evidence>
<evidence type="ECO:0000256" key="5">
    <source>
        <dbReference type="ARBA" id="ARBA00023136"/>
    </source>
</evidence>
<proteinExistence type="inferred from homology"/>
<comment type="similarity">
    <text evidence="7">Belongs to the DHHC palmitoyltransferase family.</text>
</comment>
<keyword evidence="5 7" id="KW-0472">Membrane</keyword>
<evidence type="ECO:0000256" key="4">
    <source>
        <dbReference type="ARBA" id="ARBA00022989"/>
    </source>
</evidence>
<dbReference type="EMBL" id="CAMPGE010008320">
    <property type="protein sequence ID" value="CAI2367219.1"/>
    <property type="molecule type" value="Genomic_DNA"/>
</dbReference>
<evidence type="ECO:0000256" key="2">
    <source>
        <dbReference type="ARBA" id="ARBA00022679"/>
    </source>
</evidence>
<dbReference type="Pfam" id="PF01529">
    <property type="entry name" value="DHHC"/>
    <property type="match status" value="1"/>
</dbReference>
<dbReference type="EC" id="2.3.1.225" evidence="7"/>
<feature type="transmembrane region" description="Helical" evidence="7">
    <location>
        <begin position="168"/>
        <end position="190"/>
    </location>
</feature>
<protein>
    <recommendedName>
        <fullName evidence="7">Palmitoyltransferase</fullName>
        <ecNumber evidence="7">2.3.1.225</ecNumber>
    </recommendedName>
</protein>
<accession>A0AAD1UKY9</accession>
<dbReference type="Proteomes" id="UP001295684">
    <property type="component" value="Unassembled WGS sequence"/>
</dbReference>
<keyword evidence="4 7" id="KW-1133">Transmembrane helix</keyword>
<keyword evidence="3 7" id="KW-0812">Transmembrane</keyword>
<dbReference type="InterPro" id="IPR001594">
    <property type="entry name" value="Palmitoyltrfase_DHHC"/>
</dbReference>
<feature type="domain" description="Palmitoyltransferase DHHC" evidence="8">
    <location>
        <begin position="93"/>
        <end position="206"/>
    </location>
</feature>
<feature type="transmembrane region" description="Helical" evidence="7">
    <location>
        <begin position="24"/>
        <end position="44"/>
    </location>
</feature>
<evidence type="ECO:0000313" key="10">
    <source>
        <dbReference type="Proteomes" id="UP001295684"/>
    </source>
</evidence>
<dbReference type="PROSITE" id="PS50216">
    <property type="entry name" value="DHHC"/>
    <property type="match status" value="1"/>
</dbReference>
<evidence type="ECO:0000313" key="9">
    <source>
        <dbReference type="EMBL" id="CAI2367219.1"/>
    </source>
</evidence>
<comment type="catalytic activity">
    <reaction evidence="7">
        <text>L-cysteinyl-[protein] + hexadecanoyl-CoA = S-hexadecanoyl-L-cysteinyl-[protein] + CoA</text>
        <dbReference type="Rhea" id="RHEA:36683"/>
        <dbReference type="Rhea" id="RHEA-COMP:10131"/>
        <dbReference type="Rhea" id="RHEA-COMP:11032"/>
        <dbReference type="ChEBI" id="CHEBI:29950"/>
        <dbReference type="ChEBI" id="CHEBI:57287"/>
        <dbReference type="ChEBI" id="CHEBI:57379"/>
        <dbReference type="ChEBI" id="CHEBI:74151"/>
        <dbReference type="EC" id="2.3.1.225"/>
    </reaction>
</comment>
<feature type="transmembrane region" description="Helical" evidence="7">
    <location>
        <begin position="56"/>
        <end position="73"/>
    </location>
</feature>
<keyword evidence="6 7" id="KW-0012">Acyltransferase</keyword>
<dbReference type="GO" id="GO:0016020">
    <property type="term" value="C:membrane"/>
    <property type="evidence" value="ECO:0007669"/>
    <property type="project" value="UniProtKB-SubCell"/>
</dbReference>
<comment type="caution">
    <text evidence="9">The sequence shown here is derived from an EMBL/GenBank/DDBJ whole genome shotgun (WGS) entry which is preliminary data.</text>
</comment>
<dbReference type="AlphaFoldDB" id="A0AAD1UKY9"/>
<gene>
    <name evidence="9" type="ORF">ECRASSUSDP1_LOCUS8498</name>
</gene>
<dbReference type="PANTHER" id="PTHR12246">
    <property type="entry name" value="PALMITOYLTRANSFERASE ZDHHC16"/>
    <property type="match status" value="1"/>
</dbReference>